<feature type="domain" description="CTLH/CRA C-terminal to LisH motif" evidence="1">
    <location>
        <begin position="104"/>
        <end position="229"/>
    </location>
</feature>
<proteinExistence type="predicted"/>
<evidence type="ECO:0000313" key="2">
    <source>
        <dbReference type="EMBL" id="SVP88371.1"/>
    </source>
</evidence>
<accession>A0A3B0MWJ0</accession>
<gene>
    <name evidence="2" type="ORF">TAT_000023500</name>
    <name evidence="3" type="ORF">TAV_000023400</name>
</gene>
<sequence>MTEESLFLYHSTTPNKNQMVMKNMDLDLCLNLMRGIEVSEKDLQGCNDENMQMIIPIHIMRSLSLRYLRGSLLEIQLWRGELWMLLTRLTKLTIIYLPLDTYLRILNENSNLLFVLMLYRLVDIILSGDLHNAIKFAKGELSSCIKKDKKPCHYLPFKILTYDLFTLLQLIILFGECISPEALEIIKKIQKPDEISTLVDNSLIAYYNLDPKPILENIIKETLWVESQLESKVY</sequence>
<name>A0A3B0MWJ0_THEAN</name>
<dbReference type="InterPro" id="IPR024964">
    <property type="entry name" value="CTLH/CRA"/>
</dbReference>
<dbReference type="Pfam" id="PF10607">
    <property type="entry name" value="CTLH"/>
    <property type="match status" value="1"/>
</dbReference>
<dbReference type="EMBL" id="UIVT01000001">
    <property type="protein sequence ID" value="SVP88371.1"/>
    <property type="molecule type" value="Genomic_DNA"/>
</dbReference>
<dbReference type="EMBL" id="UIVS01000001">
    <property type="protein sequence ID" value="SVP89539.1"/>
    <property type="molecule type" value="Genomic_DNA"/>
</dbReference>
<dbReference type="AlphaFoldDB" id="A0A3B0MWJ0"/>
<reference evidence="3" key="1">
    <citation type="submission" date="2018-07" db="EMBL/GenBank/DDBJ databases">
        <authorList>
            <person name="Quirk P.G."/>
            <person name="Krulwich T.A."/>
        </authorList>
    </citation>
    <scope>NUCLEOTIDE SEQUENCE</scope>
    <source>
        <strain evidence="3">Anand</strain>
    </source>
</reference>
<protein>
    <submittedName>
        <fullName evidence="3">CTLH/CRA C-terminal to LisH motif domain containing protein, putative</fullName>
    </submittedName>
</protein>
<organism evidence="3">
    <name type="scientific">Theileria annulata</name>
    <dbReference type="NCBI Taxonomy" id="5874"/>
    <lineage>
        <taxon>Eukaryota</taxon>
        <taxon>Sar</taxon>
        <taxon>Alveolata</taxon>
        <taxon>Apicomplexa</taxon>
        <taxon>Aconoidasida</taxon>
        <taxon>Piroplasmida</taxon>
        <taxon>Theileriidae</taxon>
        <taxon>Theileria</taxon>
    </lineage>
</organism>
<evidence type="ECO:0000259" key="1">
    <source>
        <dbReference type="Pfam" id="PF10607"/>
    </source>
</evidence>
<evidence type="ECO:0000313" key="3">
    <source>
        <dbReference type="EMBL" id="SVP89539.1"/>
    </source>
</evidence>
<dbReference type="VEuPathDB" id="PiroplasmaDB:TA19295"/>